<evidence type="ECO:0000259" key="1">
    <source>
        <dbReference type="Pfam" id="PF17648"/>
    </source>
</evidence>
<dbReference type="AlphaFoldDB" id="J3JHU3"/>
<proteinExistence type="predicted"/>
<protein>
    <recommendedName>
        <fullName evidence="1">Luciferase domain-containing protein</fullName>
    </recommendedName>
</protein>
<dbReference type="eggNOG" id="arCOG11894">
    <property type="taxonomic scope" value="Archaea"/>
</dbReference>
<sequence>MQQLYPTPEIERVLAHVSTWPGVDLRTDSDGSVEFAVNGVVVGSAHGDVVDLSFSPSVRDQLLTEGRADRYRTDPRSSWVSVRARTPEDLHDVRWLLRLAYLCRLAGSLHDRGDTTLPTVDLHREFERLDLSTSLRLLVSRTALPSPDTRQSA</sequence>
<dbReference type="EMBL" id="ALJD01000002">
    <property type="protein sequence ID" value="EJN61299.1"/>
    <property type="molecule type" value="Genomic_DNA"/>
</dbReference>
<accession>J3JHU3</accession>
<gene>
    <name evidence="2" type="ORF">HSB1_03400</name>
</gene>
<name>J3JHU3_9EURY</name>
<reference evidence="2 3" key="1">
    <citation type="journal article" date="2012" name="J. Bacteriol.">
        <title>Draft Genome Sequence of the Extremely Halophilic Archaeon Halogranum salarium B-1T.</title>
        <authorList>
            <person name="Kim K.K."/>
            <person name="Lee K.C."/>
            <person name="Lee J.S."/>
        </authorList>
    </citation>
    <scope>NUCLEOTIDE SEQUENCE [LARGE SCALE GENOMIC DNA]</scope>
    <source>
        <strain evidence="2 3">B-1</strain>
    </source>
</reference>
<evidence type="ECO:0000313" key="2">
    <source>
        <dbReference type="EMBL" id="EJN61299.1"/>
    </source>
</evidence>
<feature type="domain" description="Luciferase" evidence="1">
    <location>
        <begin position="48"/>
        <end position="100"/>
    </location>
</feature>
<dbReference type="Pfam" id="PF17648">
    <property type="entry name" value="Luciferase"/>
    <property type="match status" value="1"/>
</dbReference>
<dbReference type="OrthoDB" id="259286at2157"/>
<dbReference type="RefSeq" id="WP_009365688.1">
    <property type="nucleotide sequence ID" value="NZ_ALJD01000002.1"/>
</dbReference>
<comment type="caution">
    <text evidence="2">The sequence shown here is derived from an EMBL/GenBank/DDBJ whole genome shotgun (WGS) entry which is preliminary data.</text>
</comment>
<dbReference type="InterPro" id="IPR040841">
    <property type="entry name" value="Luciferase_dom"/>
</dbReference>
<organism evidence="2 3">
    <name type="scientific">Halogranum salarium B-1</name>
    <dbReference type="NCBI Taxonomy" id="1210908"/>
    <lineage>
        <taxon>Archaea</taxon>
        <taxon>Methanobacteriati</taxon>
        <taxon>Methanobacteriota</taxon>
        <taxon>Stenosarchaea group</taxon>
        <taxon>Halobacteria</taxon>
        <taxon>Halobacteriales</taxon>
        <taxon>Haloferacaceae</taxon>
    </lineage>
</organism>
<dbReference type="Proteomes" id="UP000007813">
    <property type="component" value="Unassembled WGS sequence"/>
</dbReference>
<evidence type="ECO:0000313" key="3">
    <source>
        <dbReference type="Proteomes" id="UP000007813"/>
    </source>
</evidence>